<comment type="caution">
    <text evidence="8">The sequence shown here is derived from an EMBL/GenBank/DDBJ whole genome shotgun (WGS) entry which is preliminary data.</text>
</comment>
<evidence type="ECO:0000256" key="1">
    <source>
        <dbReference type="ARBA" id="ARBA00022908"/>
    </source>
</evidence>
<dbReference type="PROSITE" id="PS51898">
    <property type="entry name" value="TYR_RECOMBINASE"/>
    <property type="match status" value="1"/>
</dbReference>
<evidence type="ECO:0000256" key="5">
    <source>
        <dbReference type="SAM" id="MobiDB-lite"/>
    </source>
</evidence>
<dbReference type="SUPFAM" id="SSF56349">
    <property type="entry name" value="DNA breaking-rejoining enzymes"/>
    <property type="match status" value="1"/>
</dbReference>
<dbReference type="GO" id="GO:0015074">
    <property type="term" value="P:DNA integration"/>
    <property type="evidence" value="ECO:0007669"/>
    <property type="project" value="UniProtKB-KW"/>
</dbReference>
<keyword evidence="1" id="KW-0229">DNA integration</keyword>
<dbReference type="Gene3D" id="1.10.150.130">
    <property type="match status" value="1"/>
</dbReference>
<dbReference type="InterPro" id="IPR002104">
    <property type="entry name" value="Integrase_catalytic"/>
</dbReference>
<feature type="compositionally biased region" description="Basic and acidic residues" evidence="5">
    <location>
        <begin position="314"/>
        <end position="328"/>
    </location>
</feature>
<dbReference type="PROSITE" id="PS51900">
    <property type="entry name" value="CB"/>
    <property type="match status" value="1"/>
</dbReference>
<dbReference type="Gene3D" id="1.10.443.10">
    <property type="entry name" value="Intergrase catalytic core"/>
    <property type="match status" value="1"/>
</dbReference>
<keyword evidence="2 4" id="KW-0238">DNA-binding</keyword>
<dbReference type="InterPro" id="IPR011010">
    <property type="entry name" value="DNA_brk_join_enz"/>
</dbReference>
<dbReference type="GO" id="GO:0003677">
    <property type="term" value="F:DNA binding"/>
    <property type="evidence" value="ECO:0007669"/>
    <property type="project" value="UniProtKB-UniRule"/>
</dbReference>
<feature type="domain" description="Core-binding (CB)" evidence="7">
    <location>
        <begin position="1"/>
        <end position="85"/>
    </location>
</feature>
<dbReference type="InterPro" id="IPR044068">
    <property type="entry name" value="CB"/>
</dbReference>
<dbReference type="GO" id="GO:0006310">
    <property type="term" value="P:DNA recombination"/>
    <property type="evidence" value="ECO:0007669"/>
    <property type="project" value="UniProtKB-KW"/>
</dbReference>
<keyword evidence="9" id="KW-1185">Reference proteome</keyword>
<dbReference type="InterPro" id="IPR050090">
    <property type="entry name" value="Tyrosine_recombinase_XerCD"/>
</dbReference>
<dbReference type="Pfam" id="PF00589">
    <property type="entry name" value="Phage_integrase"/>
    <property type="match status" value="1"/>
</dbReference>
<evidence type="ECO:0000256" key="3">
    <source>
        <dbReference type="ARBA" id="ARBA00023172"/>
    </source>
</evidence>
<evidence type="ECO:0000256" key="2">
    <source>
        <dbReference type="ARBA" id="ARBA00023125"/>
    </source>
</evidence>
<dbReference type="AlphaFoldDB" id="A0A6B0T1Y0"/>
<evidence type="ECO:0000259" key="7">
    <source>
        <dbReference type="PROSITE" id="PS51900"/>
    </source>
</evidence>
<dbReference type="InterPro" id="IPR004107">
    <property type="entry name" value="Integrase_SAM-like_N"/>
</dbReference>
<feature type="domain" description="Tyr recombinase" evidence="6">
    <location>
        <begin position="109"/>
        <end position="326"/>
    </location>
</feature>
<dbReference type="PANTHER" id="PTHR30349">
    <property type="entry name" value="PHAGE INTEGRASE-RELATED"/>
    <property type="match status" value="1"/>
</dbReference>
<dbReference type="PANTHER" id="PTHR30349:SF41">
    <property type="entry name" value="INTEGRASE_RECOMBINASE PROTEIN MJ0367-RELATED"/>
    <property type="match status" value="1"/>
</dbReference>
<evidence type="ECO:0000256" key="4">
    <source>
        <dbReference type="PROSITE-ProRule" id="PRU01248"/>
    </source>
</evidence>
<keyword evidence="3" id="KW-0233">DNA recombination</keyword>
<dbReference type="OrthoDB" id="198497at2157"/>
<name>A0A6B0T1Y0_9EURY</name>
<evidence type="ECO:0000313" key="8">
    <source>
        <dbReference type="EMBL" id="MXR51167.1"/>
    </source>
</evidence>
<evidence type="ECO:0000259" key="6">
    <source>
        <dbReference type="PROSITE" id="PS51898"/>
    </source>
</evidence>
<dbReference type="Proteomes" id="UP000466535">
    <property type="component" value="Unassembled WGS sequence"/>
</dbReference>
<accession>A0A6B0T1Y0</accession>
<gene>
    <name evidence="8" type="ORF">GRX03_06045</name>
</gene>
<sequence length="343" mass="39437">MPISKAVDRFIRKRRTDAADRTLRSYRSRLGQFAGWCDQQGIETIGELTAWHIDEYDMYQREQGAAPTTIKGRLSTLSVFLEYCANIGAVDEELPESIDVPTLSAEQEQSEERLAEEDALAALSFFRDSRIYFGKPMHAFLEIAWHTGARMGSLLALDLGDYNPDEQYVEFVHRPSTDTPLKNKTDGERLVGLADPVCEALNVYIDRERYDKRDEHGREPLFCARQGRPSFSTVRAWSYQATQPCLWDECPHSRRRESCEWTQRTHLSKCPSSRSPHRVRTGSITWQLNRGLDIEIVAERVNASPSVIRKHYDQATGREEFEERRRAAETALDIDNNEEDNDS</sequence>
<dbReference type="InterPro" id="IPR010998">
    <property type="entry name" value="Integrase_recombinase_N"/>
</dbReference>
<dbReference type="Pfam" id="PF02899">
    <property type="entry name" value="Phage_int_SAM_1"/>
    <property type="match status" value="1"/>
</dbReference>
<protein>
    <submittedName>
        <fullName evidence="8">Tyrosine-type recombinase/integrase</fullName>
    </submittedName>
</protein>
<dbReference type="EMBL" id="WUUT01000002">
    <property type="protein sequence ID" value="MXR51167.1"/>
    <property type="molecule type" value="Genomic_DNA"/>
</dbReference>
<feature type="region of interest" description="Disordered" evidence="5">
    <location>
        <begin position="314"/>
        <end position="343"/>
    </location>
</feature>
<reference evidence="8 9" key="1">
    <citation type="submission" date="2019-12" db="EMBL/GenBank/DDBJ databases">
        <title>Isolation and characterization of three novel carbon monoxide-oxidizing members of Halobacteria from salione crusts and soils.</title>
        <authorList>
            <person name="Myers M.R."/>
            <person name="King G.M."/>
        </authorList>
    </citation>
    <scope>NUCLEOTIDE SEQUENCE [LARGE SCALE GENOMIC DNA]</scope>
    <source>
        <strain evidence="8 9">WSH3</strain>
    </source>
</reference>
<organism evidence="8 9">
    <name type="scientific">Halovenus carboxidivorans</name>
    <dbReference type="NCBI Taxonomy" id="2692199"/>
    <lineage>
        <taxon>Archaea</taxon>
        <taxon>Methanobacteriati</taxon>
        <taxon>Methanobacteriota</taxon>
        <taxon>Stenosarchaea group</taxon>
        <taxon>Halobacteria</taxon>
        <taxon>Halobacteriales</taxon>
        <taxon>Haloarculaceae</taxon>
        <taxon>Halovenus</taxon>
    </lineage>
</organism>
<dbReference type="InterPro" id="IPR013762">
    <property type="entry name" value="Integrase-like_cat_sf"/>
</dbReference>
<evidence type="ECO:0000313" key="9">
    <source>
        <dbReference type="Proteomes" id="UP000466535"/>
    </source>
</evidence>
<proteinExistence type="predicted"/>